<dbReference type="Proteomes" id="UP001149607">
    <property type="component" value="Chromosome"/>
</dbReference>
<dbReference type="AlphaFoldDB" id="A0A9X4IEI5"/>
<dbReference type="EMBL" id="CP146598">
    <property type="protein sequence ID" value="WWY02268.1"/>
    <property type="molecule type" value="Genomic_DNA"/>
</dbReference>
<accession>A0A9X4IEI5</accession>
<sequence>MSKLALQLVSVLDKEDLIVEIWKDENQFGEVYVENNKMQIDIFGLDKSFSSFSLCELQEAFSEAAKLLNYQIKKIT</sequence>
<dbReference type="EMBL" id="JAPQFL010000020">
    <property type="protein sequence ID" value="MDD9328811.1"/>
    <property type="molecule type" value="Genomic_DNA"/>
</dbReference>
<dbReference type="RefSeq" id="WP_274585855.1">
    <property type="nucleotide sequence ID" value="NZ_CP146598.1"/>
</dbReference>
<proteinExistence type="predicted"/>
<organism evidence="1">
    <name type="scientific">Neisseria leonii</name>
    <dbReference type="NCBI Taxonomy" id="2995413"/>
    <lineage>
        <taxon>Bacteria</taxon>
        <taxon>Pseudomonadati</taxon>
        <taxon>Pseudomonadota</taxon>
        <taxon>Betaproteobacteria</taxon>
        <taxon>Neisseriales</taxon>
        <taxon>Neisseriaceae</taxon>
        <taxon>Neisseria</taxon>
    </lineage>
</organism>
<evidence type="ECO:0000313" key="2">
    <source>
        <dbReference type="EMBL" id="WWY02268.1"/>
    </source>
</evidence>
<evidence type="ECO:0000313" key="1">
    <source>
        <dbReference type="EMBL" id="MDD9328811.1"/>
    </source>
</evidence>
<gene>
    <name evidence="1" type="ORF">ORY91_000770</name>
    <name evidence="2" type="ORF">V9W64_05880</name>
</gene>
<evidence type="ECO:0000313" key="3">
    <source>
        <dbReference type="Proteomes" id="UP001149607"/>
    </source>
</evidence>
<reference evidence="2" key="2">
    <citation type="submission" date="2024-02" db="EMBL/GenBank/DDBJ databases">
        <title>Neisseria leonii sp. nov.</title>
        <authorList>
            <person name="Boutroux M."/>
            <person name="Favre-Rochex S."/>
            <person name="Gorgette O."/>
            <person name="Touak G."/>
            <person name="Muhle E."/>
            <person name="Chesneau O."/>
            <person name="Clermont D."/>
            <person name="Rahi P."/>
        </authorList>
    </citation>
    <scope>NUCLEOTIDE SEQUENCE</scope>
    <source>
        <strain evidence="2">51.81</strain>
    </source>
</reference>
<keyword evidence="3" id="KW-1185">Reference proteome</keyword>
<name>A0A9X4IEI5_9NEIS</name>
<reference evidence="1" key="1">
    <citation type="submission" date="2022-10" db="EMBL/GenBank/DDBJ databases">
        <authorList>
            <person name="Boutroux M."/>
        </authorList>
    </citation>
    <scope>NUCLEOTIDE SEQUENCE</scope>
    <source>
        <strain evidence="1">51.81</strain>
    </source>
</reference>
<protein>
    <submittedName>
        <fullName evidence="1">Uncharacterized protein</fullName>
    </submittedName>
</protein>